<proteinExistence type="predicted"/>
<dbReference type="Proteomes" id="UP001165960">
    <property type="component" value="Unassembled WGS sequence"/>
</dbReference>
<reference evidence="1" key="1">
    <citation type="submission" date="2022-04" db="EMBL/GenBank/DDBJ databases">
        <title>Genome of the entomopathogenic fungus Entomophthora muscae.</title>
        <authorList>
            <person name="Elya C."/>
            <person name="Lovett B.R."/>
            <person name="Lee E."/>
            <person name="Macias A.M."/>
            <person name="Hajek A.E."/>
            <person name="De Bivort B.L."/>
            <person name="Kasson M.T."/>
            <person name="De Fine Licht H.H."/>
            <person name="Stajich J.E."/>
        </authorList>
    </citation>
    <scope>NUCLEOTIDE SEQUENCE</scope>
    <source>
        <strain evidence="1">Berkeley</strain>
    </source>
</reference>
<evidence type="ECO:0000313" key="1">
    <source>
        <dbReference type="EMBL" id="KAJ9086258.1"/>
    </source>
</evidence>
<evidence type="ECO:0000313" key="2">
    <source>
        <dbReference type="Proteomes" id="UP001165960"/>
    </source>
</evidence>
<name>A0ACC2UGU4_9FUNG</name>
<protein>
    <submittedName>
        <fullName evidence="1">Uncharacterized protein</fullName>
    </submittedName>
</protein>
<dbReference type="EMBL" id="QTSX02000727">
    <property type="protein sequence ID" value="KAJ9086258.1"/>
    <property type="molecule type" value="Genomic_DNA"/>
</dbReference>
<accession>A0ACC2UGU4</accession>
<organism evidence="1 2">
    <name type="scientific">Entomophthora muscae</name>
    <dbReference type="NCBI Taxonomy" id="34485"/>
    <lineage>
        <taxon>Eukaryota</taxon>
        <taxon>Fungi</taxon>
        <taxon>Fungi incertae sedis</taxon>
        <taxon>Zoopagomycota</taxon>
        <taxon>Entomophthoromycotina</taxon>
        <taxon>Entomophthoromycetes</taxon>
        <taxon>Entomophthorales</taxon>
        <taxon>Entomophthoraceae</taxon>
        <taxon>Entomophthora</taxon>
    </lineage>
</organism>
<keyword evidence="2" id="KW-1185">Reference proteome</keyword>
<comment type="caution">
    <text evidence="1">The sequence shown here is derived from an EMBL/GenBank/DDBJ whole genome shotgun (WGS) entry which is preliminary data.</text>
</comment>
<gene>
    <name evidence="1" type="ORF">DSO57_1006142</name>
</gene>
<sequence>MHLTNVIYRQCLLRPFTVEGGSYRDSPATKEVYIKELGIGLKTTSKPGNFNPGGHGTSRRQTKEFSQILKIYSATSFPQELGIYSFGTSLTLFLDHSILGRMGSLVPYQLDLSSLISISHSKLLPQLSHQTPARPVEHPPTQISQVPIPFQLHQPCQSYPTDANNSPNTKPYT</sequence>